<evidence type="ECO:0000313" key="1">
    <source>
        <dbReference type="EMBL" id="KAJ8437838.1"/>
    </source>
</evidence>
<sequence length="190" mass="22494">MWLEKFPSAETLFLASDLSDHYPALVKFFEANKYGPKPFKFFDMWSTDASFLHVVANVQYAKAQEQLLRLQVEIQTRPYEIYLYKAEERAIADYKLWKHRAQSFMIQKTKEDWLNLGKPPPMAWEDTCKQKNKGGLGLKNCSLWNTVAVAKHLWYILEDKRCLRVKWIHELYVKGESIWDCAKSTNTAWY</sequence>
<dbReference type="EMBL" id="JAKOGI010000277">
    <property type="protein sequence ID" value="KAJ8437838.1"/>
    <property type="molecule type" value="Genomic_DNA"/>
</dbReference>
<organism evidence="1 2">
    <name type="scientific">Carnegiea gigantea</name>
    <dbReference type="NCBI Taxonomy" id="171969"/>
    <lineage>
        <taxon>Eukaryota</taxon>
        <taxon>Viridiplantae</taxon>
        <taxon>Streptophyta</taxon>
        <taxon>Embryophyta</taxon>
        <taxon>Tracheophyta</taxon>
        <taxon>Spermatophyta</taxon>
        <taxon>Magnoliopsida</taxon>
        <taxon>eudicotyledons</taxon>
        <taxon>Gunneridae</taxon>
        <taxon>Pentapetalae</taxon>
        <taxon>Caryophyllales</taxon>
        <taxon>Cactineae</taxon>
        <taxon>Cactaceae</taxon>
        <taxon>Cactoideae</taxon>
        <taxon>Echinocereeae</taxon>
        <taxon>Carnegiea</taxon>
    </lineage>
</organism>
<accession>A0A9Q1K7L5</accession>
<dbReference type="AlphaFoldDB" id="A0A9Q1K7L5"/>
<comment type="caution">
    <text evidence="1">The sequence shown here is derived from an EMBL/GenBank/DDBJ whole genome shotgun (WGS) entry which is preliminary data.</text>
</comment>
<reference evidence="1" key="1">
    <citation type="submission" date="2022-04" db="EMBL/GenBank/DDBJ databases">
        <title>Carnegiea gigantea Genome sequencing and assembly v2.</title>
        <authorList>
            <person name="Copetti D."/>
            <person name="Sanderson M.J."/>
            <person name="Burquez A."/>
            <person name="Wojciechowski M.F."/>
        </authorList>
    </citation>
    <scope>NUCLEOTIDE SEQUENCE</scope>
    <source>
        <strain evidence="1">SGP5-SGP5p</strain>
        <tissue evidence="1">Aerial part</tissue>
    </source>
</reference>
<dbReference type="OrthoDB" id="1750242at2759"/>
<gene>
    <name evidence="1" type="ORF">Cgig2_000392</name>
</gene>
<keyword evidence="2" id="KW-1185">Reference proteome</keyword>
<dbReference type="Proteomes" id="UP001153076">
    <property type="component" value="Unassembled WGS sequence"/>
</dbReference>
<evidence type="ECO:0000313" key="2">
    <source>
        <dbReference type="Proteomes" id="UP001153076"/>
    </source>
</evidence>
<protein>
    <submittedName>
        <fullName evidence="1">Uncharacterized protein</fullName>
    </submittedName>
</protein>
<proteinExistence type="predicted"/>
<name>A0A9Q1K7L5_9CARY</name>